<evidence type="ECO:0000313" key="2">
    <source>
        <dbReference type="Proteomes" id="UP000636888"/>
    </source>
</evidence>
<gene>
    <name evidence="1" type="ORF">JFN93_16950</name>
</gene>
<name>A0A8J7J997_9BACT</name>
<dbReference type="Proteomes" id="UP000636888">
    <property type="component" value="Unassembled WGS sequence"/>
</dbReference>
<keyword evidence="2" id="KW-1185">Reference proteome</keyword>
<evidence type="ECO:0000313" key="1">
    <source>
        <dbReference type="EMBL" id="MBJ6726401.1"/>
    </source>
</evidence>
<reference evidence="1" key="1">
    <citation type="submission" date="2020-12" db="EMBL/GenBank/DDBJ databases">
        <title>Geomonas sp. Red875, isolated from river sediment.</title>
        <authorList>
            <person name="Xu Z."/>
            <person name="Zhang Z."/>
            <person name="Masuda Y."/>
            <person name="Itoh H."/>
            <person name="Senoo K."/>
        </authorList>
    </citation>
    <scope>NUCLEOTIDE SEQUENCE</scope>
    <source>
        <strain evidence="1">Red875</strain>
    </source>
</reference>
<organism evidence="1 2">
    <name type="scientific">Geomesophilobacter sediminis</name>
    <dbReference type="NCBI Taxonomy" id="2798584"/>
    <lineage>
        <taxon>Bacteria</taxon>
        <taxon>Pseudomonadati</taxon>
        <taxon>Thermodesulfobacteriota</taxon>
        <taxon>Desulfuromonadia</taxon>
        <taxon>Geobacterales</taxon>
        <taxon>Geobacteraceae</taxon>
        <taxon>Geomesophilobacter</taxon>
    </lineage>
</organism>
<sequence>MPANNPATSRVTWTEEDDQEFRRIQSKYDKEGLTDDEYLAANQLFERYIAHWHQTDPVFREAKNTFLHGLDIVSKVDKFLSLQERNALIKPLVMEAFMKIGSRGSHA</sequence>
<accession>A0A8J7J997</accession>
<dbReference type="EMBL" id="JAEMHM010000014">
    <property type="protein sequence ID" value="MBJ6726401.1"/>
    <property type="molecule type" value="Genomic_DNA"/>
</dbReference>
<dbReference type="AlphaFoldDB" id="A0A8J7J997"/>
<proteinExistence type="predicted"/>
<protein>
    <submittedName>
        <fullName evidence="1">Uncharacterized protein</fullName>
    </submittedName>
</protein>
<dbReference type="RefSeq" id="WP_199385318.1">
    <property type="nucleotide sequence ID" value="NZ_JAEMHM010000014.1"/>
</dbReference>
<comment type="caution">
    <text evidence="1">The sequence shown here is derived from an EMBL/GenBank/DDBJ whole genome shotgun (WGS) entry which is preliminary data.</text>
</comment>